<keyword evidence="3 8" id="KW-0255">Endonuclease</keyword>
<name>A0ABS6F460_9CLOT</name>
<keyword evidence="1 8" id="KW-0540">Nuclease</keyword>
<comment type="similarity">
    <text evidence="8">Belongs to the CRISPR-associated endonuclease Cas1 family.</text>
</comment>
<proteinExistence type="inferred from homology"/>
<feature type="binding site" evidence="8">
    <location>
        <position position="245"/>
    </location>
    <ligand>
        <name>Mn(2+)</name>
        <dbReference type="ChEBI" id="CHEBI:29035"/>
    </ligand>
</feature>
<dbReference type="GO" id="GO:0004519">
    <property type="term" value="F:endonuclease activity"/>
    <property type="evidence" value="ECO:0007669"/>
    <property type="project" value="UniProtKB-KW"/>
</dbReference>
<organism evidence="9 10">
    <name type="scientific">Clostridium simiarum</name>
    <dbReference type="NCBI Taxonomy" id="2841506"/>
    <lineage>
        <taxon>Bacteria</taxon>
        <taxon>Bacillati</taxon>
        <taxon>Bacillota</taxon>
        <taxon>Clostridia</taxon>
        <taxon>Eubacteriales</taxon>
        <taxon>Clostridiaceae</taxon>
        <taxon>Clostridium</taxon>
    </lineage>
</organism>
<comment type="caution">
    <text evidence="9">The sequence shown here is derived from an EMBL/GenBank/DDBJ whole genome shotgun (WGS) entry which is preliminary data.</text>
</comment>
<evidence type="ECO:0000256" key="4">
    <source>
        <dbReference type="ARBA" id="ARBA00022801"/>
    </source>
</evidence>
<evidence type="ECO:0000256" key="2">
    <source>
        <dbReference type="ARBA" id="ARBA00022723"/>
    </source>
</evidence>
<keyword evidence="6 8" id="KW-0051">Antiviral defense</keyword>
<evidence type="ECO:0000256" key="8">
    <source>
        <dbReference type="HAMAP-Rule" id="MF_01470"/>
    </source>
</evidence>
<protein>
    <recommendedName>
        <fullName evidence="8">CRISPR-associated endonuclease Cas1</fullName>
        <ecNumber evidence="8">3.1.-.-</ecNumber>
    </recommendedName>
</protein>
<evidence type="ECO:0000256" key="3">
    <source>
        <dbReference type="ARBA" id="ARBA00022759"/>
    </source>
</evidence>
<dbReference type="InterPro" id="IPR050646">
    <property type="entry name" value="Cas1"/>
</dbReference>
<evidence type="ECO:0000256" key="5">
    <source>
        <dbReference type="ARBA" id="ARBA00022842"/>
    </source>
</evidence>
<dbReference type="RefSeq" id="WP_216457939.1">
    <property type="nucleotide sequence ID" value="NZ_JAHLQL010000008.1"/>
</dbReference>
<keyword evidence="5 8" id="KW-0460">Magnesium</keyword>
<keyword evidence="2 8" id="KW-0479">Metal-binding</keyword>
<evidence type="ECO:0000313" key="9">
    <source>
        <dbReference type="EMBL" id="MBU5593269.1"/>
    </source>
</evidence>
<dbReference type="Pfam" id="PF01867">
    <property type="entry name" value="Cas_Cas1"/>
    <property type="match status" value="1"/>
</dbReference>
<reference evidence="9 10" key="1">
    <citation type="submission" date="2021-06" db="EMBL/GenBank/DDBJ databases">
        <authorList>
            <person name="Sun Q."/>
            <person name="Li D."/>
        </authorList>
    </citation>
    <scope>NUCLEOTIDE SEQUENCE [LARGE SCALE GENOMIC DNA]</scope>
    <source>
        <strain evidence="9 10">MSJ-4</strain>
    </source>
</reference>
<dbReference type="Proteomes" id="UP000736583">
    <property type="component" value="Unassembled WGS sequence"/>
</dbReference>
<comment type="function">
    <text evidence="8">CRISPR (clustered regularly interspaced short palindromic repeat), is an adaptive immune system that provides protection against mobile genetic elements (viruses, transposable elements and conjugative plasmids). CRISPR clusters contain spacers, sequences complementary to antecedent mobile elements, and target invading nucleic acids. CRISPR clusters are transcribed and processed into CRISPR RNA (crRNA). Acts as a dsDNA endonuclease. Involved in the integration of spacer DNA into the CRISPR cassette.</text>
</comment>
<keyword evidence="8" id="KW-0464">Manganese</keyword>
<accession>A0ABS6F460</accession>
<evidence type="ECO:0000256" key="7">
    <source>
        <dbReference type="ARBA" id="ARBA00038592"/>
    </source>
</evidence>
<evidence type="ECO:0000313" key="10">
    <source>
        <dbReference type="Proteomes" id="UP000736583"/>
    </source>
</evidence>
<keyword evidence="8" id="KW-0238">DNA-binding</keyword>
<keyword evidence="4 8" id="KW-0378">Hydrolase</keyword>
<dbReference type="EMBL" id="JAHLQL010000008">
    <property type="protein sequence ID" value="MBU5593269.1"/>
    <property type="molecule type" value="Genomic_DNA"/>
</dbReference>
<feature type="binding site" evidence="8">
    <location>
        <position position="165"/>
    </location>
    <ligand>
        <name>Mn(2+)</name>
        <dbReference type="ChEBI" id="CHEBI:29035"/>
    </ligand>
</feature>
<dbReference type="PANTHER" id="PTHR34353:SF2">
    <property type="entry name" value="CRISPR-ASSOCIATED ENDONUCLEASE CAS1 1"/>
    <property type="match status" value="1"/>
</dbReference>
<dbReference type="NCBIfam" id="TIGR00287">
    <property type="entry name" value="cas1"/>
    <property type="match status" value="1"/>
</dbReference>
<feature type="binding site" evidence="8">
    <location>
        <position position="230"/>
    </location>
    <ligand>
        <name>Mn(2+)</name>
        <dbReference type="ChEBI" id="CHEBI:29035"/>
    </ligand>
</feature>
<comment type="cofactor">
    <cofactor evidence="8">
        <name>Mg(2+)</name>
        <dbReference type="ChEBI" id="CHEBI:18420"/>
    </cofactor>
    <cofactor evidence="8">
        <name>Mn(2+)</name>
        <dbReference type="ChEBI" id="CHEBI:29035"/>
    </cofactor>
</comment>
<dbReference type="InterPro" id="IPR002729">
    <property type="entry name" value="CRISPR-assoc_Cas1"/>
</dbReference>
<gene>
    <name evidence="8 9" type="primary">cas1</name>
    <name evidence="9" type="ORF">KQI89_16085</name>
</gene>
<evidence type="ECO:0000256" key="1">
    <source>
        <dbReference type="ARBA" id="ARBA00022722"/>
    </source>
</evidence>
<sequence>MELVINSRGAHISKVDERFQVTIDGVKQEFSSKKVEKILITTSALITTDALKLAIENNIDVVFLEYSGKPFARVWHSKLGSITTIRRHQLKLNELPMGTEFVKEWIDQKISNQINHLNKLKLNRSDEKIELIDKAIKDMEDHKCALSMLNNVPIDIIRGTMEGHEGYCARRYFSTLGELIPEKYKFKGRSKNPASDQFNCMLNYAYGVLYSRVESSCIIAGLDPYIGIMHTDNYNRTALVFDLIEMYRGYMDEVVFSLFSKRKVKQDMFDKIEGGGYWLNKLGKQTLIEAVNGRFEEKIKYKGRVIRLNNVIQYDCHNIANKILNEVM</sequence>
<dbReference type="CDD" id="cd09634">
    <property type="entry name" value="Cas1_I-II-III"/>
    <property type="match status" value="1"/>
</dbReference>
<dbReference type="EC" id="3.1.-.-" evidence="8"/>
<keyword evidence="10" id="KW-1185">Reference proteome</keyword>
<evidence type="ECO:0000256" key="6">
    <source>
        <dbReference type="ARBA" id="ARBA00023118"/>
    </source>
</evidence>
<dbReference type="PANTHER" id="PTHR34353">
    <property type="entry name" value="CRISPR-ASSOCIATED ENDONUCLEASE CAS1 1"/>
    <property type="match status" value="1"/>
</dbReference>
<dbReference type="HAMAP" id="MF_01470">
    <property type="entry name" value="Cas1"/>
    <property type="match status" value="1"/>
</dbReference>
<comment type="subunit">
    <text evidence="7 8">Homodimer, forms a heterotetramer with a Cas2 homodimer.</text>
</comment>